<protein>
    <submittedName>
        <fullName evidence="1">13166_t:CDS:1</fullName>
    </submittedName>
</protein>
<name>A0A9N9HW90_9GLOM</name>
<evidence type="ECO:0000313" key="1">
    <source>
        <dbReference type="EMBL" id="CAG8709239.1"/>
    </source>
</evidence>
<keyword evidence="2" id="KW-1185">Reference proteome</keyword>
<dbReference type="Proteomes" id="UP000789759">
    <property type="component" value="Unassembled WGS sequence"/>
</dbReference>
<feature type="non-terminal residue" evidence="1">
    <location>
        <position position="1"/>
    </location>
</feature>
<accession>A0A9N9HW90</accession>
<reference evidence="1" key="1">
    <citation type="submission" date="2021-06" db="EMBL/GenBank/DDBJ databases">
        <authorList>
            <person name="Kallberg Y."/>
            <person name="Tangrot J."/>
            <person name="Rosling A."/>
        </authorList>
    </citation>
    <scope>NUCLEOTIDE SEQUENCE</scope>
    <source>
        <strain evidence="1">FL966</strain>
    </source>
</reference>
<sequence length="146" mass="16207">MASVTKKLATLSKTAKLIIDLRTGLGAAKLDSDVKKVSLVFSRKQDNAGARENLPRIAFNNPDLNIEVLISKEYGVKPILSVEFGHNDEKEVVIQLSQRHSEDICREFLGVTKATPAMLIQKDPANLHNEWVMTYKMPVSGYSGRP</sequence>
<dbReference type="OrthoDB" id="1696305at2759"/>
<proteinExistence type="predicted"/>
<evidence type="ECO:0000313" key="2">
    <source>
        <dbReference type="Proteomes" id="UP000789759"/>
    </source>
</evidence>
<gene>
    <name evidence="1" type="ORF">CPELLU_LOCUS12237</name>
</gene>
<organism evidence="1 2">
    <name type="scientific">Cetraspora pellucida</name>
    <dbReference type="NCBI Taxonomy" id="1433469"/>
    <lineage>
        <taxon>Eukaryota</taxon>
        <taxon>Fungi</taxon>
        <taxon>Fungi incertae sedis</taxon>
        <taxon>Mucoromycota</taxon>
        <taxon>Glomeromycotina</taxon>
        <taxon>Glomeromycetes</taxon>
        <taxon>Diversisporales</taxon>
        <taxon>Gigasporaceae</taxon>
        <taxon>Cetraspora</taxon>
    </lineage>
</organism>
<comment type="caution">
    <text evidence="1">The sequence shown here is derived from an EMBL/GenBank/DDBJ whole genome shotgun (WGS) entry which is preliminary data.</text>
</comment>
<dbReference type="AlphaFoldDB" id="A0A9N9HW90"/>
<dbReference type="EMBL" id="CAJVQA010011622">
    <property type="protein sequence ID" value="CAG8709239.1"/>
    <property type="molecule type" value="Genomic_DNA"/>
</dbReference>